<dbReference type="Proteomes" id="UP000190973">
    <property type="component" value="Unassembled WGS sequence"/>
</dbReference>
<keyword evidence="2 4" id="KW-0808">Transferase</keyword>
<evidence type="ECO:0000256" key="2">
    <source>
        <dbReference type="ARBA" id="ARBA00022679"/>
    </source>
</evidence>
<dbReference type="GO" id="GO:0031388">
    <property type="term" value="P:organic acid phosphorylation"/>
    <property type="evidence" value="ECO:0007669"/>
    <property type="project" value="UniProtKB-UniRule"/>
</dbReference>
<evidence type="ECO:0000256" key="3">
    <source>
        <dbReference type="ARBA" id="ARBA00022777"/>
    </source>
</evidence>
<comment type="caution">
    <text evidence="5">The sequence shown here is derived from an EMBL/GenBank/DDBJ whole genome shotgun (WGS) entry which is preliminary data.</text>
</comment>
<dbReference type="AlphaFoldDB" id="A0A1S8SDK0"/>
<dbReference type="InterPro" id="IPR018197">
    <property type="entry name" value="Glycerate_kinase_RE-like"/>
</dbReference>
<dbReference type="NCBIfam" id="TIGR00045">
    <property type="entry name" value="glycerate kinase"/>
    <property type="match status" value="1"/>
</dbReference>
<sequence>MKIVIAPDSFKGSLTALEVASAIEEGLNKYSKDFIIEKVPMADGGEGTVESLVSLTNGEIINIKVKDPLMREINGFYGLLGDKKTAVIEMAAASGLPLLKLDERNPLITSTYGTGQLIKDALDRGCKNFIIGIGGSATNDGGTGMLKVLGVKFLNKDNKELQDGAVELNQLYKIDMTNFDKRILECNIKVACDVENPLCGENGASFIFGAQKGADKEMMKVLDENLHHYGEVLENTFNMDVIDVPGAGAAGGMGAACIAVIKAKLERGIDIIVQESKLSEKLENCDLVFTGEGRIDYQTKFGKTPFGVASEARKKNIPVIALAGTIGEGTDTLYEVGFDGIFSIIDKPMTLDDAIENGSELVKEAAYRIINLYMTHERKSK</sequence>
<gene>
    <name evidence="5" type="primary">garK</name>
    <name evidence="5" type="ORF">CLBCK_10130</name>
</gene>
<dbReference type="GO" id="GO:0008887">
    <property type="term" value="F:glycerate kinase activity"/>
    <property type="evidence" value="ECO:0007669"/>
    <property type="project" value="UniProtKB-UniRule"/>
</dbReference>
<evidence type="ECO:0000256" key="4">
    <source>
        <dbReference type="PIRNR" id="PIRNR006078"/>
    </source>
</evidence>
<dbReference type="RefSeq" id="WP_077837781.1">
    <property type="nucleotide sequence ID" value="NZ_JABTAE010000001.1"/>
</dbReference>
<evidence type="ECO:0000313" key="5">
    <source>
        <dbReference type="EMBL" id="OOM63449.1"/>
    </source>
</evidence>
<dbReference type="Pfam" id="PF02595">
    <property type="entry name" value="Gly_kinase"/>
    <property type="match status" value="1"/>
</dbReference>
<organism evidence="5 6">
    <name type="scientific">Clostridium beijerinckii</name>
    <name type="common">Clostridium MP</name>
    <dbReference type="NCBI Taxonomy" id="1520"/>
    <lineage>
        <taxon>Bacteria</taxon>
        <taxon>Bacillati</taxon>
        <taxon>Bacillota</taxon>
        <taxon>Clostridia</taxon>
        <taxon>Eubacteriales</taxon>
        <taxon>Clostridiaceae</taxon>
        <taxon>Clostridium</taxon>
    </lineage>
</organism>
<dbReference type="PIRSF" id="PIRSF006078">
    <property type="entry name" value="GlxK"/>
    <property type="match status" value="1"/>
</dbReference>
<dbReference type="InterPro" id="IPR018193">
    <property type="entry name" value="Glyc_kinase_flavodox-like_fold"/>
</dbReference>
<accession>A0A1S8SDK0</accession>
<dbReference type="InterPro" id="IPR004381">
    <property type="entry name" value="Glycerate_kinase"/>
</dbReference>
<dbReference type="EMBL" id="LZZI01000012">
    <property type="protein sequence ID" value="OOM63449.1"/>
    <property type="molecule type" value="Genomic_DNA"/>
</dbReference>
<dbReference type="PANTHER" id="PTHR21599">
    <property type="entry name" value="GLYCERATE KINASE"/>
    <property type="match status" value="1"/>
</dbReference>
<protein>
    <submittedName>
        <fullName evidence="5">Glycerate 2-kinase</fullName>
        <ecNumber evidence="5">2.7.1.165</ecNumber>
    </submittedName>
</protein>
<comment type="similarity">
    <text evidence="1 4">Belongs to the glycerate kinase type-1 family.</text>
</comment>
<dbReference type="Gene3D" id="3.90.1510.10">
    <property type="entry name" value="Glycerate kinase, domain 2"/>
    <property type="match status" value="1"/>
</dbReference>
<dbReference type="PANTHER" id="PTHR21599:SF0">
    <property type="entry name" value="GLYCERATE KINASE"/>
    <property type="match status" value="1"/>
</dbReference>
<reference evidence="5 6" key="1">
    <citation type="submission" date="2016-05" db="EMBL/GenBank/DDBJ databases">
        <title>Microbial solvent formation.</title>
        <authorList>
            <person name="Poehlein A."/>
            <person name="Montoya Solano J.D."/>
            <person name="Flitsch S."/>
            <person name="Krabben P."/>
            <person name="Duerre P."/>
            <person name="Daniel R."/>
        </authorList>
    </citation>
    <scope>NUCLEOTIDE SEQUENCE [LARGE SCALE GENOMIC DNA]</scope>
    <source>
        <strain evidence="5 6">DSM 53</strain>
    </source>
</reference>
<keyword evidence="3 4" id="KW-0418">Kinase</keyword>
<dbReference type="SUPFAM" id="SSF110738">
    <property type="entry name" value="Glycerate kinase I"/>
    <property type="match status" value="1"/>
</dbReference>
<evidence type="ECO:0000313" key="6">
    <source>
        <dbReference type="Proteomes" id="UP000190973"/>
    </source>
</evidence>
<dbReference type="InterPro" id="IPR036129">
    <property type="entry name" value="Glycerate_kinase_sf"/>
</dbReference>
<dbReference type="Gene3D" id="3.40.50.10350">
    <property type="entry name" value="Glycerate kinase, domain 1"/>
    <property type="match status" value="1"/>
</dbReference>
<name>A0A1S8SDK0_CLOBE</name>
<dbReference type="GO" id="GO:0043798">
    <property type="term" value="F:glycerate 2-kinase activity"/>
    <property type="evidence" value="ECO:0007669"/>
    <property type="project" value="UniProtKB-EC"/>
</dbReference>
<evidence type="ECO:0000256" key="1">
    <source>
        <dbReference type="ARBA" id="ARBA00006284"/>
    </source>
</evidence>
<dbReference type="EC" id="2.7.1.165" evidence="5"/>
<proteinExistence type="inferred from homology"/>